<dbReference type="Pfam" id="PF03480">
    <property type="entry name" value="DctP"/>
    <property type="match status" value="1"/>
</dbReference>
<dbReference type="InterPro" id="IPR018389">
    <property type="entry name" value="DctP_fam"/>
</dbReference>
<evidence type="ECO:0000313" key="3">
    <source>
        <dbReference type="Proteomes" id="UP000745859"/>
    </source>
</evidence>
<dbReference type="RefSeq" id="WP_167189973.1">
    <property type="nucleotide sequence ID" value="NZ_JAASQL010000005.1"/>
</dbReference>
<dbReference type="Proteomes" id="UP000745859">
    <property type="component" value="Unassembled WGS sequence"/>
</dbReference>
<dbReference type="InterPro" id="IPR004682">
    <property type="entry name" value="TRAP_DctP"/>
</dbReference>
<comment type="caution">
    <text evidence="2">The sequence shown here is derived from an EMBL/GenBank/DDBJ whole genome shotgun (WGS) entry which is preliminary data.</text>
</comment>
<accession>A0ABX0UGC8</accession>
<keyword evidence="2" id="KW-0675">Receptor</keyword>
<keyword evidence="3" id="KW-1185">Reference proteome</keyword>
<proteinExistence type="predicted"/>
<evidence type="ECO:0000313" key="2">
    <source>
        <dbReference type="EMBL" id="NIJ46246.1"/>
    </source>
</evidence>
<dbReference type="PANTHER" id="PTHR33376:SF2">
    <property type="entry name" value="DICARBOXYLATE-BINDING PERIPLASMIC PROTEIN"/>
    <property type="match status" value="1"/>
</dbReference>
<keyword evidence="1" id="KW-0732">Signal</keyword>
<dbReference type="EMBL" id="JAASQL010000005">
    <property type="protein sequence ID" value="NIJ46246.1"/>
    <property type="molecule type" value="Genomic_DNA"/>
</dbReference>
<dbReference type="InterPro" id="IPR038404">
    <property type="entry name" value="TRAP_DctP_sf"/>
</dbReference>
<dbReference type="Gene3D" id="3.40.190.170">
    <property type="entry name" value="Bacterial extracellular solute-binding protein, family 7"/>
    <property type="match status" value="1"/>
</dbReference>
<protein>
    <submittedName>
        <fullName evidence="2">Tripartite ATP-independent transporter DctP family solute receptor</fullName>
    </submittedName>
</protein>
<dbReference type="CDD" id="cd13671">
    <property type="entry name" value="PBP2_TRAP_SBP_like_3"/>
    <property type="match status" value="1"/>
</dbReference>
<name>A0ABX0UGC8_9FLAO</name>
<organism evidence="2 3">
    <name type="scientific">Wenyingzhuangia heitensis</name>
    <dbReference type="NCBI Taxonomy" id="1487859"/>
    <lineage>
        <taxon>Bacteria</taxon>
        <taxon>Pseudomonadati</taxon>
        <taxon>Bacteroidota</taxon>
        <taxon>Flavobacteriia</taxon>
        <taxon>Flavobacteriales</taxon>
        <taxon>Flavobacteriaceae</taxon>
        <taxon>Wenyingzhuangia</taxon>
    </lineage>
</organism>
<dbReference type="PANTHER" id="PTHR33376">
    <property type="match status" value="1"/>
</dbReference>
<evidence type="ECO:0000256" key="1">
    <source>
        <dbReference type="ARBA" id="ARBA00022729"/>
    </source>
</evidence>
<dbReference type="NCBIfam" id="NF037995">
    <property type="entry name" value="TRAP_S1"/>
    <property type="match status" value="1"/>
</dbReference>
<gene>
    <name evidence="2" type="ORF">FHR24_002730</name>
</gene>
<reference evidence="2 3" key="1">
    <citation type="submission" date="2020-03" db="EMBL/GenBank/DDBJ databases">
        <title>Genomic Encyclopedia of Type Strains, Phase IV (KMG-IV): sequencing the most valuable type-strain genomes for metagenomic binning, comparative biology and taxonomic classification.</title>
        <authorList>
            <person name="Goeker M."/>
        </authorList>
    </citation>
    <scope>NUCLEOTIDE SEQUENCE [LARGE SCALE GENOMIC DNA]</scope>
    <source>
        <strain evidence="2 3">DSM 101599</strain>
    </source>
</reference>
<sequence>MKIFSYAFIALLCLSCSKTTQEKTLTLAHSLPISHPVHKGIVVFQQELKKLSKGKLDVKIYPDGQLGDEREALELLQIGSISMTKVSAATMANFVPEYGAVSIPYIFRDKEHCFKVLEGEIGKTLLQKGDDRWLRGLCFYDAGSRSFYTTSKPIESAEDVKGLKIRVMNDPTAVKMVSALGGSPTPMAYGELYTALQQGVVDGAENNIPSFVTSRHFEVCKYYSYDEHTYIPDVLIMGTKTLNRLTNQEKEWVYSAAKTSAQAQKKFWENSVNEGLKVLKEAGVQIYRPDKTPFRDQTKSIIEEFKNKSFGNLVEAIQNTK</sequence>
<dbReference type="NCBIfam" id="TIGR00787">
    <property type="entry name" value="dctP"/>
    <property type="match status" value="1"/>
</dbReference>
<dbReference type="PIRSF" id="PIRSF006470">
    <property type="entry name" value="DctB"/>
    <property type="match status" value="1"/>
</dbReference>